<reference evidence="3 4" key="1">
    <citation type="submission" date="2024-09" db="EMBL/GenBank/DDBJ databases">
        <title>Itraconazole resistance in Madurella fahalii resulting from another homologue of gene encoding cytochrome P450 14-alpha sterol demethylase (CYP51).</title>
        <authorList>
            <person name="Yoshioka I."/>
            <person name="Fahal A.H."/>
            <person name="Kaneko S."/>
            <person name="Yaguchi T."/>
        </authorList>
    </citation>
    <scope>NUCLEOTIDE SEQUENCE [LARGE SCALE GENOMIC DNA]</scope>
    <source>
        <strain evidence="3 4">IFM 68171</strain>
    </source>
</reference>
<feature type="transmembrane region" description="Helical" evidence="2">
    <location>
        <begin position="260"/>
        <end position="280"/>
    </location>
</feature>
<protein>
    <submittedName>
        <fullName evidence="3">Uncharacterized protein</fullName>
    </submittedName>
</protein>
<keyword evidence="2" id="KW-0472">Membrane</keyword>
<gene>
    <name evidence="3" type="ORF">MFIFM68171_08204</name>
</gene>
<evidence type="ECO:0000256" key="2">
    <source>
        <dbReference type="SAM" id="Phobius"/>
    </source>
</evidence>
<feature type="transmembrane region" description="Helical" evidence="2">
    <location>
        <begin position="14"/>
        <end position="37"/>
    </location>
</feature>
<dbReference type="GeneID" id="98178947"/>
<organism evidence="3 4">
    <name type="scientific">Madurella fahalii</name>
    <dbReference type="NCBI Taxonomy" id="1157608"/>
    <lineage>
        <taxon>Eukaryota</taxon>
        <taxon>Fungi</taxon>
        <taxon>Dikarya</taxon>
        <taxon>Ascomycota</taxon>
        <taxon>Pezizomycotina</taxon>
        <taxon>Sordariomycetes</taxon>
        <taxon>Sordariomycetidae</taxon>
        <taxon>Sordariales</taxon>
        <taxon>Sordariales incertae sedis</taxon>
        <taxon>Madurella</taxon>
    </lineage>
</organism>
<name>A0ABQ0GJQ6_9PEZI</name>
<feature type="transmembrane region" description="Helical" evidence="2">
    <location>
        <begin position="172"/>
        <end position="197"/>
    </location>
</feature>
<proteinExistence type="predicted"/>
<keyword evidence="2" id="KW-0812">Transmembrane</keyword>
<evidence type="ECO:0000313" key="3">
    <source>
        <dbReference type="EMBL" id="GAB1317994.1"/>
    </source>
</evidence>
<feature type="region of interest" description="Disordered" evidence="1">
    <location>
        <begin position="296"/>
        <end position="331"/>
    </location>
</feature>
<dbReference type="Proteomes" id="UP001628179">
    <property type="component" value="Unassembled WGS sequence"/>
</dbReference>
<feature type="transmembrane region" description="Helical" evidence="2">
    <location>
        <begin position="146"/>
        <end position="165"/>
    </location>
</feature>
<dbReference type="RefSeq" id="XP_070919725.1">
    <property type="nucleotide sequence ID" value="XM_071063624.1"/>
</dbReference>
<keyword evidence="4" id="KW-1185">Reference proteome</keyword>
<evidence type="ECO:0000313" key="4">
    <source>
        <dbReference type="Proteomes" id="UP001628179"/>
    </source>
</evidence>
<feature type="transmembrane region" description="Helical" evidence="2">
    <location>
        <begin position="203"/>
        <end position="221"/>
    </location>
</feature>
<sequence length="331" mass="36631">MVEATLCTTSSLEWTALILTIFTTNVSWWLFDIPLLWQYGFRQYMSSVIWQCFRLHMPSCAAIYAIMAARNSAEEPFIYYSGPFYNAISRDFPEGQRSPPRLTRFGFVKALTLDTLTVISTIVTIYNACQLPEGTDIHGLNSSLWMFPSLPVAVIGLWLLLCSVIKWRRRWTILLGLLMICVVGVALALPLALVSAVTRPGNLWIASVVGYVMIALPVAIWNNLWMVLLCAAYGVLFRVCGLGAAALAESGYFPFCQLRSSAFGGVYIGFGVLAAILAVWGRYTIFETVQGSHRQAHGQAGPDAAYQQSKPPHQLQGASVDWNGSDNDPRK</sequence>
<evidence type="ECO:0000256" key="1">
    <source>
        <dbReference type="SAM" id="MobiDB-lite"/>
    </source>
</evidence>
<feature type="transmembrane region" description="Helical" evidence="2">
    <location>
        <begin position="228"/>
        <end position="248"/>
    </location>
</feature>
<keyword evidence="2" id="KW-1133">Transmembrane helix</keyword>
<feature type="compositionally biased region" description="Polar residues" evidence="1">
    <location>
        <begin position="322"/>
        <end position="331"/>
    </location>
</feature>
<accession>A0ABQ0GJQ6</accession>
<comment type="caution">
    <text evidence="3">The sequence shown here is derived from an EMBL/GenBank/DDBJ whole genome shotgun (WGS) entry which is preliminary data.</text>
</comment>
<dbReference type="EMBL" id="BAAFSV010000004">
    <property type="protein sequence ID" value="GAB1317994.1"/>
    <property type="molecule type" value="Genomic_DNA"/>
</dbReference>
<feature type="transmembrane region" description="Helical" evidence="2">
    <location>
        <begin position="106"/>
        <end position="126"/>
    </location>
</feature>